<keyword evidence="4" id="KW-1185">Reference proteome</keyword>
<dbReference type="SUPFAM" id="SSF52096">
    <property type="entry name" value="ClpP/crotonase"/>
    <property type="match status" value="1"/>
</dbReference>
<dbReference type="EMBL" id="JBHLHV010000001">
    <property type="protein sequence ID" value="MFB8891368.1"/>
    <property type="molecule type" value="Genomic_DNA"/>
</dbReference>
<evidence type="ECO:0000259" key="2">
    <source>
        <dbReference type="SMART" id="SM00245"/>
    </source>
</evidence>
<comment type="caution">
    <text evidence="3">The sequence shown here is derived from an EMBL/GenBank/DDBJ whole genome shotgun (WGS) entry which is preliminary data.</text>
</comment>
<organism evidence="3 4">
    <name type="scientific">Microbacterium plantarum</name>
    <dbReference type="NCBI Taxonomy" id="1816425"/>
    <lineage>
        <taxon>Bacteria</taxon>
        <taxon>Bacillati</taxon>
        <taxon>Actinomycetota</taxon>
        <taxon>Actinomycetes</taxon>
        <taxon>Micrococcales</taxon>
        <taxon>Microbacteriaceae</taxon>
        <taxon>Microbacterium</taxon>
    </lineage>
</organism>
<dbReference type="SMART" id="SM00245">
    <property type="entry name" value="TSPc"/>
    <property type="match status" value="1"/>
</dbReference>
<keyword evidence="3" id="KW-0378">Hydrolase</keyword>
<dbReference type="InterPro" id="IPR029045">
    <property type="entry name" value="ClpP/crotonase-like_dom_sf"/>
</dbReference>
<feature type="domain" description="Tail specific protease" evidence="2">
    <location>
        <begin position="108"/>
        <end position="323"/>
    </location>
</feature>
<evidence type="ECO:0000313" key="3">
    <source>
        <dbReference type="EMBL" id="MFB8891368.1"/>
    </source>
</evidence>
<name>A0ABV5EN29_9MICO</name>
<evidence type="ECO:0000313" key="4">
    <source>
        <dbReference type="Proteomes" id="UP001589643"/>
    </source>
</evidence>
<feature type="compositionally biased region" description="Basic and acidic residues" evidence="1">
    <location>
        <begin position="308"/>
        <end position="317"/>
    </location>
</feature>
<dbReference type="Proteomes" id="UP001589643">
    <property type="component" value="Unassembled WGS sequence"/>
</dbReference>
<dbReference type="InterPro" id="IPR005151">
    <property type="entry name" value="Tail-specific_protease"/>
</dbReference>
<dbReference type="GO" id="GO:0016787">
    <property type="term" value="F:hydrolase activity"/>
    <property type="evidence" value="ECO:0007669"/>
    <property type="project" value="UniProtKB-KW"/>
</dbReference>
<dbReference type="Gene3D" id="3.90.226.10">
    <property type="entry name" value="2-enoyl-CoA Hydratase, Chain A, domain 1"/>
    <property type="match status" value="1"/>
</dbReference>
<dbReference type="RefSeq" id="WP_378715576.1">
    <property type="nucleotide sequence ID" value="NZ_JBHLHV010000001.1"/>
</dbReference>
<reference evidence="3 4" key="1">
    <citation type="submission" date="2024-08" db="EMBL/GenBank/DDBJ databases">
        <title>Heavy metals resistant antinobacteria isolated from wastewater.</title>
        <authorList>
            <person name="Roman Ponce B."/>
            <person name="Blanco Mercado M.A."/>
            <person name="Avila Aldana I.N."/>
            <person name="Morales Arrieta S."/>
        </authorList>
    </citation>
    <scope>NUCLEOTIDE SEQUENCE [LARGE SCALE GENOMIC DNA]</scope>
    <source>
        <strain evidence="4">sma-1</strain>
    </source>
</reference>
<dbReference type="PANTHER" id="PTHR32060">
    <property type="entry name" value="TAIL-SPECIFIC PROTEASE"/>
    <property type="match status" value="1"/>
</dbReference>
<dbReference type="EC" id="3.4.-.-" evidence="3"/>
<gene>
    <name evidence="3" type="ORF">AB7P39_00780</name>
</gene>
<evidence type="ECO:0000256" key="1">
    <source>
        <dbReference type="SAM" id="MobiDB-lite"/>
    </source>
</evidence>
<dbReference type="Pfam" id="PF03572">
    <property type="entry name" value="Peptidase_S41"/>
    <property type="match status" value="1"/>
</dbReference>
<proteinExistence type="predicted"/>
<sequence length="342" mass="35598">MTAAGPERKRRRRRRRLVGATVAVGALAAVTVVGVFALDVYGPRFGVYLVPPSVQKYAEIAVERLDRGYHTDSAEWPPVRAALLEAAAHASTYAELYPALGEAVAVAGGPHSRFIPPGEERSAEATASVPVPTVSSEGGITTVVLPEMLSTDADDQDAYAITVADGIVRAAAGTCGWIVDLRGNVGGNMYPMLSGVAALLPDGPALSFRDRHGSDAVVTMRPNGVALGENVFVDVGDRAKATGVPVAVLQDDRTASSGEAVLASFRGVDGVRTFGTPSAGYTSANASTTLYDGATLVLTESAYVDRTGRNHDERSIDPDQPATASASEDEARAWLREEGCGG</sequence>
<dbReference type="PANTHER" id="PTHR32060:SF30">
    <property type="entry name" value="CARBOXY-TERMINAL PROCESSING PROTEASE CTPA"/>
    <property type="match status" value="1"/>
</dbReference>
<feature type="region of interest" description="Disordered" evidence="1">
    <location>
        <begin position="308"/>
        <end position="342"/>
    </location>
</feature>
<feature type="compositionally biased region" description="Basic and acidic residues" evidence="1">
    <location>
        <begin position="329"/>
        <end position="342"/>
    </location>
</feature>
<protein>
    <submittedName>
        <fullName evidence="3">S41 family peptidase</fullName>
        <ecNumber evidence="3">3.4.-.-</ecNumber>
    </submittedName>
</protein>
<accession>A0ABV5EN29</accession>